<dbReference type="RefSeq" id="XP_009175270.1">
    <property type="nucleotide sequence ID" value="XM_009177006.1"/>
</dbReference>
<reference evidence="1 2" key="1">
    <citation type="submission" date="2013-11" db="EMBL/GenBank/DDBJ databases">
        <title>Opisthorchis viverrini - life in the bile duct.</title>
        <authorList>
            <person name="Young N.D."/>
            <person name="Nagarajan N."/>
            <person name="Lin S.J."/>
            <person name="Korhonen P.K."/>
            <person name="Jex A.R."/>
            <person name="Hall R.S."/>
            <person name="Safavi-Hemami H."/>
            <person name="Kaewkong W."/>
            <person name="Bertrand D."/>
            <person name="Gao S."/>
            <person name="Seet Q."/>
            <person name="Wongkham S."/>
            <person name="Teh B.T."/>
            <person name="Wongkham C."/>
            <person name="Intapan P.M."/>
            <person name="Maleewong W."/>
            <person name="Yang X."/>
            <person name="Hu M."/>
            <person name="Wang Z."/>
            <person name="Hofmann A."/>
            <person name="Sternberg P.W."/>
            <person name="Tan P."/>
            <person name="Wang J."/>
            <person name="Gasser R.B."/>
        </authorList>
    </citation>
    <scope>NUCLEOTIDE SEQUENCE [LARGE SCALE GENOMIC DNA]</scope>
</reference>
<gene>
    <name evidence="1" type="ORF">T265_10588</name>
</gene>
<dbReference type="KEGG" id="ovi:T265_10588"/>
<sequence length="71" mass="7613">MTTGQWSDTCYTIRSSADPCCDFDPPMNSVQSIKSSAYLYMNLDSCAGSLGQMKCLTKAAILLTRSGSSDS</sequence>
<protein>
    <submittedName>
        <fullName evidence="1">Uncharacterized protein</fullName>
    </submittedName>
</protein>
<keyword evidence="2" id="KW-1185">Reference proteome</keyword>
<accession>A0A074Z1X0</accession>
<organism evidence="1 2">
    <name type="scientific">Opisthorchis viverrini</name>
    <name type="common">Southeast Asian liver fluke</name>
    <dbReference type="NCBI Taxonomy" id="6198"/>
    <lineage>
        <taxon>Eukaryota</taxon>
        <taxon>Metazoa</taxon>
        <taxon>Spiralia</taxon>
        <taxon>Lophotrochozoa</taxon>
        <taxon>Platyhelminthes</taxon>
        <taxon>Trematoda</taxon>
        <taxon>Digenea</taxon>
        <taxon>Opisthorchiida</taxon>
        <taxon>Opisthorchiata</taxon>
        <taxon>Opisthorchiidae</taxon>
        <taxon>Opisthorchis</taxon>
    </lineage>
</organism>
<dbReference type="CTD" id="20324756"/>
<dbReference type="Proteomes" id="UP000054324">
    <property type="component" value="Unassembled WGS sequence"/>
</dbReference>
<evidence type="ECO:0000313" key="1">
    <source>
        <dbReference type="EMBL" id="KER20978.1"/>
    </source>
</evidence>
<proteinExistence type="predicted"/>
<evidence type="ECO:0000313" key="2">
    <source>
        <dbReference type="Proteomes" id="UP000054324"/>
    </source>
</evidence>
<dbReference type="EMBL" id="KL597005">
    <property type="protein sequence ID" value="KER20978.1"/>
    <property type="molecule type" value="Genomic_DNA"/>
</dbReference>
<name>A0A074Z1X0_OPIVI</name>
<dbReference type="GeneID" id="20324756"/>
<dbReference type="AlphaFoldDB" id="A0A074Z1X0"/>